<name>A0A0K6S7N3_9ALVE</name>
<sequence length="497" mass="55377">MLLVRDDPGPLGLRSILPGFASISERDSKAVWGLIDDCFDRDDVKALRQLLALNRLAARFPFLLRRVLGINPRAWLCISFLSRRGVTPLCGELAEPFDDECPLNVEDLCTLLESRAVHPDAWVEVPQVYAGLGNLVRPLLVMMIVGHKFDCVEAFLNAEARVDLCKWSAEVPDENSQPQCHYTSSHYSECREGPLHTLLRDPEAVKVLLAMQEGKVDTSVRCDLVTQTLRQCDVGPDVSQDAAVAEIIEALAEVGVNMNHADRKGVIPFIHAHKKKLSKTALALIVNGVLLHLDLMAAIENKDTFLVSVILQWEVKSETGENLMTELSLIEGDNPRLISPLQTALEEPEVGDCSAWHRKQRGDMFPLVAAIRSAPDKHLEGLESNAVEWSLGALALLYRGVDVGRRNRVGGQFFSPLEAVLHAENASRWQVARELIQRGAELLSGEKIWIYYCRSISCIRYKPDAVYKEEGFVGVPHDILRRFWPEDFPPAANQTGS</sequence>
<dbReference type="VEuPathDB" id="CryptoDB:Cvel_21134"/>
<reference evidence="1" key="1">
    <citation type="submission" date="2014-11" db="EMBL/GenBank/DDBJ databases">
        <title>Molecular phylogeny of cliff fern family Woodsiaceae with morphological implications.</title>
        <authorList>
            <person name="Shao Y.-Z."/>
            <person name="Wei R."/>
            <person name="Zhang X.-C."/>
        </authorList>
    </citation>
    <scope>NUCLEOTIDE SEQUENCE</scope>
</reference>
<gene>
    <name evidence="1" type="ORF">Cvel_21134.t2</name>
</gene>
<evidence type="ECO:0000313" key="1">
    <source>
        <dbReference type="EMBL" id="CUC09548.1"/>
    </source>
</evidence>
<dbReference type="PhylomeDB" id="A0A0K6S7N3"/>
<dbReference type="EMBL" id="CDMZ01001057">
    <property type="protein sequence ID" value="CUC09548.1"/>
    <property type="molecule type" value="Genomic_DNA"/>
</dbReference>
<dbReference type="Gene3D" id="1.25.40.20">
    <property type="entry name" value="Ankyrin repeat-containing domain"/>
    <property type="match status" value="1"/>
</dbReference>
<organism evidence="1">
    <name type="scientific">Chromera velia CCMP2878</name>
    <dbReference type="NCBI Taxonomy" id="1169474"/>
    <lineage>
        <taxon>Eukaryota</taxon>
        <taxon>Sar</taxon>
        <taxon>Alveolata</taxon>
        <taxon>Colpodellida</taxon>
        <taxon>Chromeraceae</taxon>
        <taxon>Chromera</taxon>
    </lineage>
</organism>
<proteinExistence type="predicted"/>
<protein>
    <submittedName>
        <fullName evidence="1">Uncharacterized protein</fullName>
    </submittedName>
</protein>
<dbReference type="InterPro" id="IPR036770">
    <property type="entry name" value="Ankyrin_rpt-contain_sf"/>
</dbReference>
<accession>A0A0K6S7N3</accession>
<dbReference type="AlphaFoldDB" id="A0A0K6S7N3"/>